<comment type="similarity">
    <text evidence="3">Belongs to the NAD(P)-dependent epimerase/dehydratase family. Dihydroflavonol-4-reductase subfamily.</text>
</comment>
<evidence type="ECO:0000256" key="2">
    <source>
        <dbReference type="ARBA" id="ARBA00023002"/>
    </source>
</evidence>
<dbReference type="InterPro" id="IPR050425">
    <property type="entry name" value="NAD(P)_dehydrat-like"/>
</dbReference>
<protein>
    <submittedName>
        <fullName evidence="5">Bifunctional dihydroflavonol 4-reductase/flavanone 4-reductase Dihydroflavonol 4-reductase</fullName>
    </submittedName>
</protein>
<dbReference type="AlphaFoldDB" id="A0A8T0K435"/>
<dbReference type="EMBL" id="JABFOF010000007">
    <property type="protein sequence ID" value="KAG2390475.1"/>
    <property type="molecule type" value="Genomic_DNA"/>
</dbReference>
<accession>A0A8T0K435</accession>
<dbReference type="FunFam" id="3.40.50.720:FF:000085">
    <property type="entry name" value="Dihydroflavonol reductase"/>
    <property type="match status" value="1"/>
</dbReference>
<dbReference type="Gene3D" id="3.40.50.720">
    <property type="entry name" value="NAD(P)-binding Rossmann-like Domain"/>
    <property type="match status" value="1"/>
</dbReference>
<dbReference type="InterPro" id="IPR001509">
    <property type="entry name" value="Epimerase_deHydtase"/>
</dbReference>
<evidence type="ECO:0000256" key="1">
    <source>
        <dbReference type="ARBA" id="ARBA00022857"/>
    </source>
</evidence>
<dbReference type="Proteomes" id="UP000743370">
    <property type="component" value="Unassembled WGS sequence"/>
</dbReference>
<dbReference type="Pfam" id="PF01370">
    <property type="entry name" value="Epimerase"/>
    <property type="match status" value="1"/>
</dbReference>
<evidence type="ECO:0000313" key="6">
    <source>
        <dbReference type="Proteomes" id="UP000743370"/>
    </source>
</evidence>
<comment type="caution">
    <text evidence="5">The sequence shown here is derived from an EMBL/GenBank/DDBJ whole genome shotgun (WGS) entry which is preliminary data.</text>
</comment>
<evidence type="ECO:0000313" key="5">
    <source>
        <dbReference type="EMBL" id="KAG2390475.1"/>
    </source>
</evidence>
<dbReference type="PANTHER" id="PTHR10366">
    <property type="entry name" value="NAD DEPENDENT EPIMERASE/DEHYDRATASE"/>
    <property type="match status" value="1"/>
</dbReference>
<dbReference type="InterPro" id="IPR036291">
    <property type="entry name" value="NAD(P)-bd_dom_sf"/>
</dbReference>
<keyword evidence="1" id="KW-0521">NADP</keyword>
<feature type="domain" description="NAD-dependent epimerase/dehydratase" evidence="4">
    <location>
        <begin position="8"/>
        <end position="197"/>
    </location>
</feature>
<name>A0A8T0K435_PHAAN</name>
<dbReference type="SUPFAM" id="SSF51735">
    <property type="entry name" value="NAD(P)-binding Rossmann-fold domains"/>
    <property type="match status" value="1"/>
</dbReference>
<dbReference type="GO" id="GO:0045552">
    <property type="term" value="F:dihydroflavanol 4-reductase activity"/>
    <property type="evidence" value="ECO:0007669"/>
    <property type="project" value="TreeGrafter"/>
</dbReference>
<evidence type="ECO:0000259" key="4">
    <source>
        <dbReference type="Pfam" id="PF01370"/>
    </source>
</evidence>
<gene>
    <name evidence="5" type="ORF">HKW66_Vig0221190</name>
</gene>
<dbReference type="CDD" id="cd08958">
    <property type="entry name" value="FR_SDR_e"/>
    <property type="match status" value="1"/>
</dbReference>
<proteinExistence type="inferred from homology"/>
<sequence length="330" mass="37019">MGSVSETVCVTGASGFIGSWLVMRLIERGYTVRATVRDPGNMKKVKHLVELPGAKTKLSLWKADLGEEGSFDEAIKGCSGVFHVATPMDFDSPDPESEVIKPTVNGVLDIMKACMKAKTVRRLVFTSSAGTLNVIEHQKPVFDETCWSDVEFCRRVKMTGWMYFVSKTLAEKEAWKFAKEHGMDFITIIPPLVVGNESHYSIIKQGQFVHLDDLCLAHIFLFEQPKVEGRYICSACDTTIHDIAKLINEKYPEYKIPTKFKNIPDELEVVRFSSKKIKDLGFQFKYSLEDMYCGAIDTCRDKGLLPKLAETPLSSIIQNAETPTKGVIQN</sequence>
<evidence type="ECO:0000256" key="3">
    <source>
        <dbReference type="ARBA" id="ARBA00023445"/>
    </source>
</evidence>
<keyword evidence="2" id="KW-0560">Oxidoreductase</keyword>
<reference evidence="5 6" key="1">
    <citation type="submission" date="2020-05" db="EMBL/GenBank/DDBJ databases">
        <title>Vigna angularis (adzuki bean) Var. LongXiaoDou No. 4 denovo assembly.</title>
        <authorList>
            <person name="Xiang H."/>
        </authorList>
    </citation>
    <scope>NUCLEOTIDE SEQUENCE [LARGE SCALE GENOMIC DNA]</scope>
    <source>
        <tissue evidence="5">Leaf</tissue>
    </source>
</reference>
<organism evidence="5 6">
    <name type="scientific">Phaseolus angularis</name>
    <name type="common">Azuki bean</name>
    <name type="synonym">Vigna angularis</name>
    <dbReference type="NCBI Taxonomy" id="3914"/>
    <lineage>
        <taxon>Eukaryota</taxon>
        <taxon>Viridiplantae</taxon>
        <taxon>Streptophyta</taxon>
        <taxon>Embryophyta</taxon>
        <taxon>Tracheophyta</taxon>
        <taxon>Spermatophyta</taxon>
        <taxon>Magnoliopsida</taxon>
        <taxon>eudicotyledons</taxon>
        <taxon>Gunneridae</taxon>
        <taxon>Pentapetalae</taxon>
        <taxon>rosids</taxon>
        <taxon>fabids</taxon>
        <taxon>Fabales</taxon>
        <taxon>Fabaceae</taxon>
        <taxon>Papilionoideae</taxon>
        <taxon>50 kb inversion clade</taxon>
        <taxon>NPAAA clade</taxon>
        <taxon>indigoferoid/millettioid clade</taxon>
        <taxon>Phaseoleae</taxon>
        <taxon>Vigna</taxon>
    </lineage>
</organism>
<dbReference type="PANTHER" id="PTHR10366:SF805">
    <property type="entry name" value="DIHYDROFLAVANOL-4-REDUCTASE 1"/>
    <property type="match status" value="1"/>
</dbReference>
<dbReference type="GO" id="GO:0009718">
    <property type="term" value="P:anthocyanin-containing compound biosynthetic process"/>
    <property type="evidence" value="ECO:0007669"/>
    <property type="project" value="TreeGrafter"/>
</dbReference>